<sequence length="706" mass="78184">MDEPVEGHLRGRHPMGGGHLPELVDERAAAGQSAGPVLRHEPAGPHPGLDEGGVIVELARQQPLREGGVGNEGDAQLLGGGEHPVRFDPPVEQVVEHLIGDERNASLGERGMGGTHLARGEVADPHRANLAGLDQVRHRVGLRLDRREGPGVVDLMQVDAKRVEGGHPAADRLADAGGAPQGGPPLGRDDDVAWLLSQARERGGEHLLGAALPVDLGRIEPVDAPPQRGVDDVLHRPGGQRFPEASHHPSPVGELPAPQPDGRNLDVRAPQLSQLHDVHPSTNARSDAQVAVVNFPAREQLRRALEPLRSHLHQGAPDARQPEDEPLEGGPVQPQHHARGVGAHRRRHGLAQEQGNLPEDGPLPKLGIGLFPPIWLHVVRRAAAAQQQVERLPLLPLLQEHLPFRHRLERELPHHRLLLLRFQQGEGGVVAQQVLHHPLAVEGLHHLSHPRVPAHQLRELRPRELQQYDGPRRHHAREPGPLRDQRQLSEESPLRQLPHLAPRPILEVAHHLQGALHQGEHRGAQLALHHHRMLGGMRAHLHRLQHRREGLAPELREEGHHRHPRRGSSPFRQQFELGHGRQGGRAPHPRLHPPPEQVRQRALGPGVSRVQPQERLAHHDGPQELPAARPRQRRLLVRGHGLRLAPEPLQQLGHLLAARPIVGRRLHQLLVLGERRLQVIQRDEPRALLAMLLERVRHPPPPRIMC</sequence>
<feature type="region of interest" description="Disordered" evidence="1">
    <location>
        <begin position="223"/>
        <end position="265"/>
    </location>
</feature>
<name>Q096Q5_STIAD</name>
<feature type="region of interest" description="Disordered" evidence="1">
    <location>
        <begin position="313"/>
        <end position="348"/>
    </location>
</feature>
<feature type="compositionally biased region" description="Basic and acidic residues" evidence="1">
    <location>
        <begin position="477"/>
        <end position="493"/>
    </location>
</feature>
<evidence type="ECO:0000313" key="2">
    <source>
        <dbReference type="EMBL" id="EAU67702.1"/>
    </source>
</evidence>
<comment type="caution">
    <text evidence="2">The sequence shown here is derived from an EMBL/GenBank/DDBJ whole genome shotgun (WGS) entry which is preliminary data.</text>
</comment>
<dbReference type="AlphaFoldDB" id="Q096Q5"/>
<feature type="region of interest" description="Disordered" evidence="1">
    <location>
        <begin position="1"/>
        <end position="51"/>
    </location>
</feature>
<reference evidence="2 3" key="1">
    <citation type="submission" date="2006-04" db="EMBL/GenBank/DDBJ databases">
        <authorList>
            <person name="Nierman W.C."/>
        </authorList>
    </citation>
    <scope>NUCLEOTIDE SEQUENCE [LARGE SCALE GENOMIC DNA]</scope>
    <source>
        <strain evidence="2 3">DW4/3-1</strain>
    </source>
</reference>
<proteinExistence type="predicted"/>
<evidence type="ECO:0000256" key="1">
    <source>
        <dbReference type="SAM" id="MobiDB-lite"/>
    </source>
</evidence>
<protein>
    <submittedName>
        <fullName evidence="2">Uncharacterized protein</fullName>
    </submittedName>
</protein>
<feature type="region of interest" description="Disordered" evidence="1">
    <location>
        <begin position="454"/>
        <end position="493"/>
    </location>
</feature>
<feature type="compositionally biased region" description="Basic and acidic residues" evidence="1">
    <location>
        <begin position="456"/>
        <end position="466"/>
    </location>
</feature>
<evidence type="ECO:0000313" key="3">
    <source>
        <dbReference type="Proteomes" id="UP000032702"/>
    </source>
</evidence>
<feature type="region of interest" description="Disordered" evidence="1">
    <location>
        <begin position="168"/>
        <end position="190"/>
    </location>
</feature>
<dbReference type="Proteomes" id="UP000032702">
    <property type="component" value="Unassembled WGS sequence"/>
</dbReference>
<gene>
    <name evidence="2" type="ORF">STIAU_0470</name>
</gene>
<accession>Q096Q5</accession>
<feature type="region of interest" description="Disordered" evidence="1">
    <location>
        <begin position="555"/>
        <end position="604"/>
    </location>
</feature>
<organism evidence="2 3">
    <name type="scientific">Stigmatella aurantiaca (strain DW4/3-1)</name>
    <dbReference type="NCBI Taxonomy" id="378806"/>
    <lineage>
        <taxon>Bacteria</taxon>
        <taxon>Pseudomonadati</taxon>
        <taxon>Myxococcota</taxon>
        <taxon>Myxococcia</taxon>
        <taxon>Myxococcales</taxon>
        <taxon>Cystobacterineae</taxon>
        <taxon>Archangiaceae</taxon>
        <taxon>Stigmatella</taxon>
    </lineage>
</organism>
<dbReference type="EMBL" id="AAMD01000028">
    <property type="protein sequence ID" value="EAU67702.1"/>
    <property type="molecule type" value="Genomic_DNA"/>
</dbReference>
<feature type="compositionally biased region" description="Basic residues" evidence="1">
    <location>
        <begin position="336"/>
        <end position="348"/>
    </location>
</feature>